<dbReference type="RefSeq" id="XP_040760200.1">
    <property type="nucleotide sequence ID" value="XM_040902339.1"/>
</dbReference>
<dbReference type="SUPFAM" id="SSF52058">
    <property type="entry name" value="L domain-like"/>
    <property type="match status" value="1"/>
</dbReference>
<feature type="compositionally biased region" description="Polar residues" evidence="1">
    <location>
        <begin position="389"/>
        <end position="405"/>
    </location>
</feature>
<evidence type="ECO:0000313" key="3">
    <source>
        <dbReference type="Proteomes" id="UP000076871"/>
    </source>
</evidence>
<protein>
    <submittedName>
        <fullName evidence="2">Uncharacterized protein</fullName>
    </submittedName>
</protein>
<name>A0A165CAB1_9APHY</name>
<sequence>MASPDLSRRSLDTLPYDILLHILHCYGQNESVPKRYRLLFALSQVNHYLRFFALPLLAQEVAIPRWQDYLEAVKYVTGSCVKSGLLRAGSVRHIYIGHMSDSRCLRIDLARKLNEVPFPFHNLRSFSCGACVFRPYELQFLESAFRLTSLSIRWNNEWNFPDISEWPELCTLRLTVSGYDDICWSPPCEYRSFYSLTTLVMYELPGSYCSWWNHQSDNYTFPNLHVFRISRARNPPSVYHFVQRHPTLLEVNVRFMVTSRHLPFCRLSSLIKLIDGTGTWRMPPKELSPLNSCTHSFIPDHSILVDVPEYDEDTMTALGEELFMTCSAFAFKRIALHSEATQWDKPFGSPEPRYSAIEFAFQGQWWCEEQGVPMSCVSPHAPSTDMGMSRTSGQTSASRSANGRT</sequence>
<dbReference type="GeneID" id="63819370"/>
<proteinExistence type="predicted"/>
<dbReference type="EMBL" id="KV427652">
    <property type="protein sequence ID" value="KZT02460.1"/>
    <property type="molecule type" value="Genomic_DNA"/>
</dbReference>
<keyword evidence="3" id="KW-1185">Reference proteome</keyword>
<evidence type="ECO:0000313" key="2">
    <source>
        <dbReference type="EMBL" id="KZT02460.1"/>
    </source>
</evidence>
<evidence type="ECO:0000256" key="1">
    <source>
        <dbReference type="SAM" id="MobiDB-lite"/>
    </source>
</evidence>
<dbReference type="Proteomes" id="UP000076871">
    <property type="component" value="Unassembled WGS sequence"/>
</dbReference>
<dbReference type="InParanoid" id="A0A165CAB1"/>
<feature type="region of interest" description="Disordered" evidence="1">
    <location>
        <begin position="378"/>
        <end position="405"/>
    </location>
</feature>
<dbReference type="OrthoDB" id="2780168at2759"/>
<accession>A0A165CAB1</accession>
<reference evidence="2 3" key="1">
    <citation type="journal article" date="2016" name="Mol. Biol. Evol.">
        <title>Comparative Genomics of Early-Diverging Mushroom-Forming Fungi Provides Insights into the Origins of Lignocellulose Decay Capabilities.</title>
        <authorList>
            <person name="Nagy L.G."/>
            <person name="Riley R."/>
            <person name="Tritt A."/>
            <person name="Adam C."/>
            <person name="Daum C."/>
            <person name="Floudas D."/>
            <person name="Sun H."/>
            <person name="Yadav J.S."/>
            <person name="Pangilinan J."/>
            <person name="Larsson K.H."/>
            <person name="Matsuura K."/>
            <person name="Barry K."/>
            <person name="Labutti K."/>
            <person name="Kuo R."/>
            <person name="Ohm R.A."/>
            <person name="Bhattacharya S.S."/>
            <person name="Shirouzu T."/>
            <person name="Yoshinaga Y."/>
            <person name="Martin F.M."/>
            <person name="Grigoriev I.V."/>
            <person name="Hibbett D.S."/>
        </authorList>
    </citation>
    <scope>NUCLEOTIDE SEQUENCE [LARGE SCALE GENOMIC DNA]</scope>
    <source>
        <strain evidence="2 3">93-53</strain>
    </source>
</reference>
<organism evidence="2 3">
    <name type="scientific">Laetiporus sulphureus 93-53</name>
    <dbReference type="NCBI Taxonomy" id="1314785"/>
    <lineage>
        <taxon>Eukaryota</taxon>
        <taxon>Fungi</taxon>
        <taxon>Dikarya</taxon>
        <taxon>Basidiomycota</taxon>
        <taxon>Agaricomycotina</taxon>
        <taxon>Agaricomycetes</taxon>
        <taxon>Polyporales</taxon>
        <taxon>Laetiporus</taxon>
    </lineage>
</organism>
<dbReference type="AlphaFoldDB" id="A0A165CAB1"/>
<gene>
    <name evidence="2" type="ORF">LAESUDRAFT_409254</name>
</gene>